<keyword evidence="1" id="KW-1133">Transmembrane helix</keyword>
<dbReference type="Proteomes" id="UP000358366">
    <property type="component" value="Unassembled WGS sequence"/>
</dbReference>
<name>A0A564UT65_9FIRM</name>
<evidence type="ECO:0000256" key="1">
    <source>
        <dbReference type="SAM" id="Phobius"/>
    </source>
</evidence>
<feature type="transmembrane region" description="Helical" evidence="1">
    <location>
        <begin position="107"/>
        <end position="127"/>
    </location>
</feature>
<accession>A0A564UT65</accession>
<evidence type="ECO:0000313" key="3">
    <source>
        <dbReference type="Proteomes" id="UP000358366"/>
    </source>
</evidence>
<feature type="transmembrane region" description="Helical" evidence="1">
    <location>
        <begin position="7"/>
        <end position="28"/>
    </location>
</feature>
<dbReference type="RefSeq" id="WP_105308911.1">
    <property type="nucleotide sequence ID" value="NZ_CABHNI010000061.1"/>
</dbReference>
<gene>
    <name evidence="2" type="ORF">DFSSTS7063_03138</name>
</gene>
<protein>
    <submittedName>
        <fullName evidence="2">Uncharacterized protein</fullName>
    </submittedName>
</protein>
<organism evidence="2 3">
    <name type="scientific">Dorea formicigenerans</name>
    <dbReference type="NCBI Taxonomy" id="39486"/>
    <lineage>
        <taxon>Bacteria</taxon>
        <taxon>Bacillati</taxon>
        <taxon>Bacillota</taxon>
        <taxon>Clostridia</taxon>
        <taxon>Lachnospirales</taxon>
        <taxon>Lachnospiraceae</taxon>
        <taxon>Dorea</taxon>
    </lineage>
</organism>
<dbReference type="AlphaFoldDB" id="A0A564UT65"/>
<keyword evidence="1" id="KW-0472">Membrane</keyword>
<reference evidence="2 3" key="1">
    <citation type="submission" date="2019-07" db="EMBL/GenBank/DDBJ databases">
        <authorList>
            <person name="Hibberd C M."/>
            <person name="Gehrig L. J."/>
            <person name="Chang H.-W."/>
            <person name="Venkatesh S."/>
        </authorList>
    </citation>
    <scope>NUCLEOTIDE SEQUENCE [LARGE SCALE GENOMIC DNA]</scope>
    <source>
        <strain evidence="2">Dorea_formicigenerans_SSTS_Bg7063</strain>
    </source>
</reference>
<proteinExistence type="predicted"/>
<feature type="transmembrane region" description="Helical" evidence="1">
    <location>
        <begin position="80"/>
        <end position="101"/>
    </location>
</feature>
<dbReference type="EMBL" id="CABHNI010000061">
    <property type="protein sequence ID" value="VUX22875.1"/>
    <property type="molecule type" value="Genomic_DNA"/>
</dbReference>
<keyword evidence="1" id="KW-0812">Transmembrane</keyword>
<sequence>MKNKIRFWGLYLSTIVIFIFRYLITRIIQLYEAKLWECFNPKAAWLGYLRNGVDVVYYLIICIIMILLCAEKEFKCGLEIIFFVFPASVFLFASVIMINPFIWVFTNSVYCIPFGAMLLIAFLYRFYAYRIQKK</sequence>
<feature type="transmembrane region" description="Helical" evidence="1">
    <location>
        <begin position="48"/>
        <end position="68"/>
    </location>
</feature>
<evidence type="ECO:0000313" key="2">
    <source>
        <dbReference type="EMBL" id="VUX22875.1"/>
    </source>
</evidence>